<evidence type="ECO:0000259" key="6">
    <source>
        <dbReference type="PROSITE" id="PS50994"/>
    </source>
</evidence>
<dbReference type="InterPro" id="IPR001584">
    <property type="entry name" value="Integrase_cat-core"/>
</dbReference>
<keyword evidence="8" id="KW-1185">Reference proteome</keyword>
<keyword evidence="3" id="KW-0815">Transposition</keyword>
<comment type="similarity">
    <text evidence="2">Belongs to the transposase IS30 family.</text>
</comment>
<sequence>MTHCYRHLAAEDRAAIMMMRATYSIRAIATHLGRAPSTVSREIARHTVDTIKGYDAGLAGYRARLTQHRPCQRPKLHPDGELFEVVVYLLCKYWSPQQIARPLKRMSPNDSRRQVSHEAIYNALYVMPPGSLTKELVACLRQGNGKRRPRRRGKDRRQQIPELVSIHMRPPEIEDRLMPGHREGDLIMGANNRSAVGTLVDRTTRLVILAKVDGTTATAAVVGFSDKLNEVTRSLRLSMMSDQGREMMKHAEITQKTGTAIHFADPHSPWQRGSNENTNGLLRQYLPKGTDLSVYSQEELDMIADSLNTRPHQTLGWRTPLEVYAEVLRKSAARRAPFNSVALGT</sequence>
<evidence type="ECO:0000256" key="2">
    <source>
        <dbReference type="ARBA" id="ARBA00006363"/>
    </source>
</evidence>
<accession>A0ABV7M4A0</accession>
<dbReference type="InterPro" id="IPR001598">
    <property type="entry name" value="Transposase_IS30_CS"/>
</dbReference>
<keyword evidence="4" id="KW-0238">DNA-binding</keyword>
<dbReference type="InterPro" id="IPR036397">
    <property type="entry name" value="RNaseH_sf"/>
</dbReference>
<proteinExistence type="inferred from homology"/>
<evidence type="ECO:0000256" key="3">
    <source>
        <dbReference type="ARBA" id="ARBA00022578"/>
    </source>
</evidence>
<organism evidence="7 8">
    <name type="scientific">Modicisalibacter luteus</name>
    <dbReference type="NCBI Taxonomy" id="453962"/>
    <lineage>
        <taxon>Bacteria</taxon>
        <taxon>Pseudomonadati</taxon>
        <taxon>Pseudomonadota</taxon>
        <taxon>Gammaproteobacteria</taxon>
        <taxon>Oceanospirillales</taxon>
        <taxon>Halomonadaceae</taxon>
        <taxon>Modicisalibacter</taxon>
    </lineage>
</organism>
<dbReference type="Gene3D" id="3.30.420.10">
    <property type="entry name" value="Ribonuclease H-like superfamily/Ribonuclease H"/>
    <property type="match status" value="1"/>
</dbReference>
<dbReference type="RefSeq" id="WP_019020830.1">
    <property type="nucleotide sequence ID" value="NZ_BMXD01000001.1"/>
</dbReference>
<dbReference type="EMBL" id="JBHRUH010000031">
    <property type="protein sequence ID" value="MFC3293659.1"/>
    <property type="molecule type" value="Genomic_DNA"/>
</dbReference>
<evidence type="ECO:0000256" key="1">
    <source>
        <dbReference type="ARBA" id="ARBA00002190"/>
    </source>
</evidence>
<evidence type="ECO:0000256" key="4">
    <source>
        <dbReference type="ARBA" id="ARBA00023125"/>
    </source>
</evidence>
<evidence type="ECO:0000256" key="5">
    <source>
        <dbReference type="ARBA" id="ARBA00023172"/>
    </source>
</evidence>
<dbReference type="InterPro" id="IPR053392">
    <property type="entry name" value="Transposase_IS30-like"/>
</dbReference>
<name>A0ABV7M4A0_9GAMM</name>
<comment type="function">
    <text evidence="1">Required for the transposition of the insertion element.</text>
</comment>
<dbReference type="NCBIfam" id="NF033563">
    <property type="entry name" value="transpos_IS30"/>
    <property type="match status" value="1"/>
</dbReference>
<dbReference type="PANTHER" id="PTHR10948">
    <property type="entry name" value="TRANSPOSASE"/>
    <property type="match status" value="1"/>
</dbReference>
<gene>
    <name evidence="7" type="ORF">ACFOEI_16525</name>
</gene>
<evidence type="ECO:0000313" key="8">
    <source>
        <dbReference type="Proteomes" id="UP001595640"/>
    </source>
</evidence>
<dbReference type="Pfam" id="PF13936">
    <property type="entry name" value="HTH_38"/>
    <property type="match status" value="1"/>
</dbReference>
<evidence type="ECO:0000313" key="7">
    <source>
        <dbReference type="EMBL" id="MFC3293659.1"/>
    </source>
</evidence>
<dbReference type="PROSITE" id="PS01043">
    <property type="entry name" value="TRANSPOSASE_IS30"/>
    <property type="match status" value="1"/>
</dbReference>
<dbReference type="InterPro" id="IPR025246">
    <property type="entry name" value="IS30-like_HTH"/>
</dbReference>
<dbReference type="PROSITE" id="PS50994">
    <property type="entry name" value="INTEGRASE"/>
    <property type="match status" value="1"/>
</dbReference>
<dbReference type="SUPFAM" id="SSF53098">
    <property type="entry name" value="Ribonuclease H-like"/>
    <property type="match status" value="1"/>
</dbReference>
<dbReference type="InterPro" id="IPR051917">
    <property type="entry name" value="Transposase-Integrase"/>
</dbReference>
<dbReference type="InterPro" id="IPR012337">
    <property type="entry name" value="RNaseH-like_sf"/>
</dbReference>
<feature type="domain" description="Integrase catalytic" evidence="6">
    <location>
        <begin position="175"/>
        <end position="328"/>
    </location>
</feature>
<dbReference type="Proteomes" id="UP001595640">
    <property type="component" value="Unassembled WGS sequence"/>
</dbReference>
<reference evidence="8" key="1">
    <citation type="journal article" date="2019" name="Int. J. Syst. Evol. Microbiol.">
        <title>The Global Catalogue of Microorganisms (GCM) 10K type strain sequencing project: providing services to taxonomists for standard genome sequencing and annotation.</title>
        <authorList>
            <consortium name="The Broad Institute Genomics Platform"/>
            <consortium name="The Broad Institute Genome Sequencing Center for Infectious Disease"/>
            <person name="Wu L."/>
            <person name="Ma J."/>
        </authorList>
    </citation>
    <scope>NUCLEOTIDE SEQUENCE [LARGE SCALE GENOMIC DNA]</scope>
    <source>
        <strain evidence="8">KCTC 12847</strain>
    </source>
</reference>
<dbReference type="PANTHER" id="PTHR10948:SF23">
    <property type="entry name" value="TRANSPOSASE INSI FOR INSERTION SEQUENCE ELEMENT IS30A-RELATED"/>
    <property type="match status" value="1"/>
</dbReference>
<keyword evidence="5" id="KW-0233">DNA recombination</keyword>
<protein>
    <submittedName>
        <fullName evidence="7">IS30 family transposase</fullName>
    </submittedName>
</protein>
<comment type="caution">
    <text evidence="7">The sequence shown here is derived from an EMBL/GenBank/DDBJ whole genome shotgun (WGS) entry which is preliminary data.</text>
</comment>